<evidence type="ECO:0000256" key="3">
    <source>
        <dbReference type="ARBA" id="ARBA00022692"/>
    </source>
</evidence>
<evidence type="ECO:0000256" key="1">
    <source>
        <dbReference type="ARBA" id="ARBA00004651"/>
    </source>
</evidence>
<feature type="transmembrane region" description="Helical" evidence="6">
    <location>
        <begin position="440"/>
        <end position="458"/>
    </location>
</feature>
<feature type="transmembrane region" description="Helical" evidence="6">
    <location>
        <begin position="43"/>
        <end position="60"/>
    </location>
</feature>
<feature type="transmembrane region" description="Helical" evidence="6">
    <location>
        <begin position="148"/>
        <end position="170"/>
    </location>
</feature>
<keyword evidence="5 6" id="KW-0472">Membrane</keyword>
<comment type="subcellular location">
    <subcellularLocation>
        <location evidence="1">Cell membrane</location>
        <topology evidence="1">Multi-pass membrane protein</topology>
    </subcellularLocation>
</comment>
<dbReference type="HOGENOM" id="CLU_022017_7_5_0"/>
<feature type="transmembrane region" description="Helical" evidence="6">
    <location>
        <begin position="12"/>
        <end position="37"/>
    </location>
</feature>
<accession>A0A0C7P263</accession>
<dbReference type="Pfam" id="PF01943">
    <property type="entry name" value="Polysacc_synt"/>
    <property type="match status" value="1"/>
</dbReference>
<evidence type="ECO:0000256" key="6">
    <source>
        <dbReference type="SAM" id="Phobius"/>
    </source>
</evidence>
<dbReference type="PANTHER" id="PTHR30250">
    <property type="entry name" value="PST FAMILY PREDICTED COLANIC ACID TRANSPORTER"/>
    <property type="match status" value="1"/>
</dbReference>
<dbReference type="InterPro" id="IPR050833">
    <property type="entry name" value="Poly_Biosynth_Transport"/>
</dbReference>
<dbReference type="KEGG" id="dtn:DTL3_1016"/>
<evidence type="ECO:0000313" key="7">
    <source>
        <dbReference type="EMBL" id="CEP78320.1"/>
    </source>
</evidence>
<feature type="transmembrane region" description="Helical" evidence="6">
    <location>
        <begin position="413"/>
        <end position="434"/>
    </location>
</feature>
<keyword evidence="8" id="KW-1185">Reference proteome</keyword>
<sequence length="484" mass="54703">MSKEREFIKSFFQFSIGQWIAALISFITTPITTWLIIPEEFGKASMFTLAFNLLLNISLLGTDQSFVRMFYEKPEEERRNLLWESLMPSLSVGFIVFIIIGLFWKELSFVLFEDYSHFLPIFLLGLTILIAIIERFATLVVRMKQRGIAFSALRVVNGASNAAFTILYALLVSKTFYAVIVGLFFSHVLSALLAIFFERDLWFGKFKINTGSVKEIIKYGLPFVPTFLITWIFQSFDKLALRNYCDFTEIGLYSAAFKVVSVMSLIQVGFSNFWTPVSYESYENDPESTGLFEKVSLFISAAMFVVGMLIIVFKDVIFLLLAKSYRQAAGISSFLLLIPIMNTTSQVTGVGIGFKKKTYWHMIISAVPAVANVIGNTLLVPQYGAKGAAFTTGLSYILYYCMKTFISKNLYPVNYHLGKFFTATVVFVIVAFINTFVGNLVWQVLSAVIGLVIVLLVYNTEVKYALDLVIDELKRVKNKVANRA</sequence>
<protein>
    <submittedName>
        <fullName evidence="7">O-antigen/teichoic acid transporter</fullName>
    </submittedName>
</protein>
<dbReference type="STRING" id="1006576.DTL3_1016"/>
<name>A0A0C7P263_DEFTU</name>
<evidence type="ECO:0000256" key="5">
    <source>
        <dbReference type="ARBA" id="ARBA00023136"/>
    </source>
</evidence>
<reference evidence="8" key="1">
    <citation type="submission" date="2014-11" db="EMBL/GenBank/DDBJ databases">
        <authorList>
            <person name="Wibberg D."/>
        </authorList>
    </citation>
    <scope>NUCLEOTIDE SEQUENCE [LARGE SCALE GENOMIC DNA]</scope>
    <source>
        <strain evidence="8">L3</strain>
    </source>
</reference>
<dbReference type="RefSeq" id="WP_052670386.1">
    <property type="nucleotide sequence ID" value="NZ_LN824141.1"/>
</dbReference>
<dbReference type="OrthoDB" id="6017905at2"/>
<evidence type="ECO:0000256" key="2">
    <source>
        <dbReference type="ARBA" id="ARBA00022475"/>
    </source>
</evidence>
<proteinExistence type="predicted"/>
<dbReference type="PANTHER" id="PTHR30250:SF11">
    <property type="entry name" value="O-ANTIGEN TRANSPORTER-RELATED"/>
    <property type="match status" value="1"/>
</dbReference>
<evidence type="ECO:0000256" key="4">
    <source>
        <dbReference type="ARBA" id="ARBA00022989"/>
    </source>
</evidence>
<feature type="transmembrane region" description="Helical" evidence="6">
    <location>
        <begin position="81"/>
        <end position="104"/>
    </location>
</feature>
<dbReference type="AlphaFoldDB" id="A0A0C7P263"/>
<keyword evidence="4 6" id="KW-1133">Transmembrane helix</keyword>
<dbReference type="GO" id="GO:0005886">
    <property type="term" value="C:plasma membrane"/>
    <property type="evidence" value="ECO:0007669"/>
    <property type="project" value="UniProtKB-SubCell"/>
</dbReference>
<keyword evidence="2" id="KW-1003">Cell membrane</keyword>
<gene>
    <name evidence="7" type="primary">rfbX3</name>
    <name evidence="7" type="ORF">DTL3_1016</name>
</gene>
<dbReference type="InterPro" id="IPR002797">
    <property type="entry name" value="Polysacc_synth"/>
</dbReference>
<feature type="transmembrane region" description="Helical" evidence="6">
    <location>
        <begin position="176"/>
        <end position="196"/>
    </location>
</feature>
<feature type="transmembrane region" description="Helical" evidence="6">
    <location>
        <begin position="328"/>
        <end position="352"/>
    </location>
</feature>
<keyword evidence="3 6" id="KW-0812">Transmembrane</keyword>
<feature type="transmembrane region" description="Helical" evidence="6">
    <location>
        <begin position="216"/>
        <end position="233"/>
    </location>
</feature>
<feature type="transmembrane region" description="Helical" evidence="6">
    <location>
        <begin position="383"/>
        <end position="401"/>
    </location>
</feature>
<dbReference type="Proteomes" id="UP000032809">
    <property type="component" value="Chromosome I"/>
</dbReference>
<feature type="transmembrane region" description="Helical" evidence="6">
    <location>
        <begin position="116"/>
        <end position="136"/>
    </location>
</feature>
<evidence type="ECO:0000313" key="8">
    <source>
        <dbReference type="Proteomes" id="UP000032809"/>
    </source>
</evidence>
<feature type="transmembrane region" description="Helical" evidence="6">
    <location>
        <begin position="295"/>
        <end position="322"/>
    </location>
</feature>
<organism evidence="7 8">
    <name type="scientific">Defluviitoga tunisiensis</name>
    <dbReference type="NCBI Taxonomy" id="1006576"/>
    <lineage>
        <taxon>Bacteria</taxon>
        <taxon>Thermotogati</taxon>
        <taxon>Thermotogota</taxon>
        <taxon>Thermotogae</taxon>
        <taxon>Petrotogales</taxon>
        <taxon>Petrotogaceae</taxon>
        <taxon>Defluviitoga</taxon>
    </lineage>
</organism>
<dbReference type="EMBL" id="LN824141">
    <property type="protein sequence ID" value="CEP78320.1"/>
    <property type="molecule type" value="Genomic_DNA"/>
</dbReference>